<dbReference type="PANTHER" id="PTHR23150">
    <property type="entry name" value="SULFATASE MODIFYING FACTOR 1, 2"/>
    <property type="match status" value="1"/>
</dbReference>
<gene>
    <name evidence="2" type="ORF">RI048_18090</name>
</gene>
<evidence type="ECO:0000259" key="1">
    <source>
        <dbReference type="Pfam" id="PF03781"/>
    </source>
</evidence>
<organism evidence="2 3">
    <name type="scientific">Herbaspirillum huttiense subsp. lycopersici</name>
    <dbReference type="NCBI Taxonomy" id="3074428"/>
    <lineage>
        <taxon>Bacteria</taxon>
        <taxon>Pseudomonadati</taxon>
        <taxon>Pseudomonadota</taxon>
        <taxon>Betaproteobacteria</taxon>
        <taxon>Burkholderiales</taxon>
        <taxon>Oxalobacteraceae</taxon>
        <taxon>Herbaspirillum</taxon>
    </lineage>
</organism>
<dbReference type="Pfam" id="PF03781">
    <property type="entry name" value="FGE-sulfatase"/>
    <property type="match status" value="1"/>
</dbReference>
<evidence type="ECO:0000313" key="2">
    <source>
        <dbReference type="EMBL" id="MDR9850148.1"/>
    </source>
</evidence>
<dbReference type="InterPro" id="IPR016187">
    <property type="entry name" value="CTDL_fold"/>
</dbReference>
<protein>
    <submittedName>
        <fullName evidence="2">SUMF1/EgtB/PvdO family nonheme iron enzyme</fullName>
    </submittedName>
</protein>
<keyword evidence="3" id="KW-1185">Reference proteome</keyword>
<dbReference type="EMBL" id="JAVLSJ010000009">
    <property type="protein sequence ID" value="MDR9850148.1"/>
    <property type="molecule type" value="Genomic_DNA"/>
</dbReference>
<sequence length="338" mass="37337">MPKAAPYRALPVVSNKMVNEMYEGKTEGRVVMISMRILMLTCISSLGIAGCHGDDATAKDDAVARLVEATRNNLLPVKGGDFLMGDFGERHSSERLPYTGEPNAQPLHEVRLSDFSILKWKVSNDEYNVFASQNNRHKVNDREGDATSERIARLPDSGRFPAMVLWKEAQDYCAWLGEKLGQKMNLPTEAQWEYAARDGGKFYIFATNDGSFRNGVNVISHEQAEAISQDPFFPVPVGSAPANSSGLGDFAKSGLEWVRDWYDDNYYAHSSKVDPAGPAAGDLKVVRGAQASSSVPAMTMARKGRRPDGVDEKVDKLFQEQGFKPIRFGATFRCVTQQ</sequence>
<name>A0ABU2EQS5_9BURK</name>
<reference evidence="2" key="1">
    <citation type="submission" date="2023-09" db="EMBL/GenBank/DDBJ databases">
        <title>Description of first Herbaspirillum huttiense subsp. nephrolepsisexaltata and Herbaspirillum huttiense subsp. lycopersicon.</title>
        <authorList>
            <person name="Poudel M."/>
            <person name="Sharma A."/>
            <person name="Goss E."/>
            <person name="Tapia J.H."/>
            <person name="Harmon C.M."/>
            <person name="Jones J.B."/>
        </authorList>
    </citation>
    <scope>NUCLEOTIDE SEQUENCE</scope>
    <source>
        <strain evidence="2">SE1</strain>
    </source>
</reference>
<dbReference type="InterPro" id="IPR005532">
    <property type="entry name" value="SUMF_dom"/>
</dbReference>
<dbReference type="RefSeq" id="WP_121045732.1">
    <property type="nucleotide sequence ID" value="NZ_JAVLSJ010000009.1"/>
</dbReference>
<evidence type="ECO:0000313" key="3">
    <source>
        <dbReference type="Proteomes" id="UP001246576"/>
    </source>
</evidence>
<dbReference type="InterPro" id="IPR042095">
    <property type="entry name" value="SUMF_sf"/>
</dbReference>
<feature type="domain" description="Sulfatase-modifying factor enzyme-like" evidence="1">
    <location>
        <begin position="74"/>
        <end position="306"/>
    </location>
</feature>
<proteinExistence type="predicted"/>
<comment type="caution">
    <text evidence="2">The sequence shown here is derived from an EMBL/GenBank/DDBJ whole genome shotgun (WGS) entry which is preliminary data.</text>
</comment>
<accession>A0ABU2EQS5</accession>
<dbReference type="Gene3D" id="3.90.1580.10">
    <property type="entry name" value="paralog of FGE (formylglycine-generating enzyme)"/>
    <property type="match status" value="1"/>
</dbReference>
<dbReference type="Proteomes" id="UP001246576">
    <property type="component" value="Unassembled WGS sequence"/>
</dbReference>
<dbReference type="InterPro" id="IPR051043">
    <property type="entry name" value="Sulfatase_Mod_Factor_Kinase"/>
</dbReference>
<dbReference type="SUPFAM" id="SSF56436">
    <property type="entry name" value="C-type lectin-like"/>
    <property type="match status" value="1"/>
</dbReference>
<dbReference type="PANTHER" id="PTHR23150:SF19">
    <property type="entry name" value="FORMYLGLYCINE-GENERATING ENZYME"/>
    <property type="match status" value="1"/>
</dbReference>